<reference evidence="10 11" key="1">
    <citation type="submission" date="2016-07" db="EMBL/GenBank/DDBJ databases">
        <title>Draft genome of Streptomyces diastatochromogenes.</title>
        <authorList>
            <person name="Podduturi R."/>
            <person name="Lukassen M.B."/>
            <person name="Clausen N."/>
            <person name="Nielsen J.L."/>
            <person name="Jorgensen N.O."/>
        </authorList>
    </citation>
    <scope>NUCLEOTIDE SEQUENCE [LARGE SCALE GENOMIC DNA]</scope>
    <source>
        <strain evidence="10 11">DSM 40608</strain>
    </source>
</reference>
<evidence type="ECO:0000313" key="11">
    <source>
        <dbReference type="Proteomes" id="UP000215483"/>
    </source>
</evidence>
<dbReference type="EMBL" id="MCGQ01000015">
    <property type="protein sequence ID" value="OXY94558.1"/>
    <property type="molecule type" value="Genomic_DNA"/>
</dbReference>
<organism evidence="10 11">
    <name type="scientific">Streptomyces diastatochromogenes</name>
    <dbReference type="NCBI Taxonomy" id="42236"/>
    <lineage>
        <taxon>Bacteria</taxon>
        <taxon>Bacillati</taxon>
        <taxon>Actinomycetota</taxon>
        <taxon>Actinomycetes</taxon>
        <taxon>Kitasatosporales</taxon>
        <taxon>Streptomycetaceae</taxon>
        <taxon>Streptomyces</taxon>
    </lineage>
</organism>
<dbReference type="AlphaFoldDB" id="A0A233SFY8"/>
<comment type="similarity">
    <text evidence="7">Belongs to the glycosyltransferase 87 family.</text>
</comment>
<dbReference type="GO" id="GO:0005886">
    <property type="term" value="C:plasma membrane"/>
    <property type="evidence" value="ECO:0007669"/>
    <property type="project" value="UniProtKB-SubCell"/>
</dbReference>
<keyword evidence="2" id="KW-1003">Cell membrane</keyword>
<dbReference type="InterPro" id="IPR018584">
    <property type="entry name" value="GT87"/>
</dbReference>
<feature type="transmembrane region" description="Helical" evidence="9">
    <location>
        <begin position="195"/>
        <end position="213"/>
    </location>
</feature>
<evidence type="ECO:0000256" key="7">
    <source>
        <dbReference type="ARBA" id="ARBA00024033"/>
    </source>
</evidence>
<name>A0A233SFY8_STRDA</name>
<evidence type="ECO:0008006" key="12">
    <source>
        <dbReference type="Google" id="ProtNLM"/>
    </source>
</evidence>
<feature type="transmembrane region" description="Helical" evidence="9">
    <location>
        <begin position="264"/>
        <end position="285"/>
    </location>
</feature>
<proteinExistence type="inferred from homology"/>
<dbReference type="GO" id="GO:0016758">
    <property type="term" value="F:hexosyltransferase activity"/>
    <property type="evidence" value="ECO:0007669"/>
    <property type="project" value="InterPro"/>
</dbReference>
<gene>
    <name evidence="10" type="ORF">BEK98_18335</name>
</gene>
<keyword evidence="4 9" id="KW-0812">Transmembrane</keyword>
<feature type="transmembrane region" description="Helical" evidence="9">
    <location>
        <begin position="121"/>
        <end position="142"/>
    </location>
</feature>
<dbReference type="PIRSF" id="PIRSF010361">
    <property type="entry name" value="UCP010361"/>
    <property type="match status" value="1"/>
</dbReference>
<evidence type="ECO:0000256" key="9">
    <source>
        <dbReference type="SAM" id="Phobius"/>
    </source>
</evidence>
<evidence type="ECO:0000313" key="10">
    <source>
        <dbReference type="EMBL" id="OXY94558.1"/>
    </source>
</evidence>
<sequence>MMNRLRVTPGPVLALTAVWLATRALMSWLLTHDSSPLLGGGSVPREVWRLYFHWYGVLSHGAFPAHDSTWQYPPGAGAVLLAPGLLPWLTYFQAFVVLTLAADALIAAALVRAGTRPGRSLFGATVWTCGLPLLLHVPLARYDVQVTALAVISLLTLGRSPRAGGVFSALGALVKVWPGLVLLGTPRGPVTRRAWGWSVAAGCAFLALLALSFDNPLAFLREQGGRGVQIESLGGTALNLARHAGWSGRARYQYGAIELVGPHVPAVATTSLALTAAALGLLLLWRVRARHWSPATPYDAALAAVLLFTVTSRVISPQYMIWLIGLAAVCLTSRHTSQRPVAVLILAASALTSVAFPMFYREVVAGSWTGCLLMLARNGLLAAAAVLSFVRLWRSARPPSGKPAPSTQPRPDSDRLPDRALSIS</sequence>
<feature type="transmembrane region" description="Helical" evidence="9">
    <location>
        <begin position="88"/>
        <end position="109"/>
    </location>
</feature>
<evidence type="ECO:0000256" key="6">
    <source>
        <dbReference type="ARBA" id="ARBA00023136"/>
    </source>
</evidence>
<dbReference type="Proteomes" id="UP000215483">
    <property type="component" value="Unassembled WGS sequence"/>
</dbReference>
<evidence type="ECO:0000256" key="8">
    <source>
        <dbReference type="SAM" id="MobiDB-lite"/>
    </source>
</evidence>
<dbReference type="OrthoDB" id="4099703at2"/>
<feature type="transmembrane region" description="Helical" evidence="9">
    <location>
        <begin position="372"/>
        <end position="393"/>
    </location>
</feature>
<feature type="transmembrane region" description="Helical" evidence="9">
    <location>
        <begin position="12"/>
        <end position="30"/>
    </location>
</feature>
<feature type="transmembrane region" description="Helical" evidence="9">
    <location>
        <begin position="341"/>
        <end position="360"/>
    </location>
</feature>
<dbReference type="InterPro" id="IPR016570">
    <property type="entry name" value="UCP010361"/>
</dbReference>
<keyword evidence="3" id="KW-0808">Transferase</keyword>
<comment type="caution">
    <text evidence="10">The sequence shown here is derived from an EMBL/GenBank/DDBJ whole genome shotgun (WGS) entry which is preliminary data.</text>
</comment>
<evidence type="ECO:0000256" key="1">
    <source>
        <dbReference type="ARBA" id="ARBA00004651"/>
    </source>
</evidence>
<comment type="subcellular location">
    <subcellularLocation>
        <location evidence="1">Cell membrane</location>
        <topology evidence="1">Multi-pass membrane protein</topology>
    </subcellularLocation>
</comment>
<evidence type="ECO:0000256" key="3">
    <source>
        <dbReference type="ARBA" id="ARBA00022679"/>
    </source>
</evidence>
<protein>
    <recommendedName>
        <fullName evidence="12">DUF2029 domain-containing protein</fullName>
    </recommendedName>
</protein>
<evidence type="ECO:0000256" key="2">
    <source>
        <dbReference type="ARBA" id="ARBA00022475"/>
    </source>
</evidence>
<keyword evidence="5 9" id="KW-1133">Transmembrane helix</keyword>
<keyword evidence="11" id="KW-1185">Reference proteome</keyword>
<keyword evidence="6 9" id="KW-0472">Membrane</keyword>
<accession>A0A233SFY8</accession>
<feature type="transmembrane region" description="Helical" evidence="9">
    <location>
        <begin position="162"/>
        <end position="183"/>
    </location>
</feature>
<dbReference type="Pfam" id="PF09594">
    <property type="entry name" value="GT87"/>
    <property type="match status" value="1"/>
</dbReference>
<feature type="region of interest" description="Disordered" evidence="8">
    <location>
        <begin position="396"/>
        <end position="424"/>
    </location>
</feature>
<evidence type="ECO:0000256" key="4">
    <source>
        <dbReference type="ARBA" id="ARBA00022692"/>
    </source>
</evidence>
<evidence type="ECO:0000256" key="5">
    <source>
        <dbReference type="ARBA" id="ARBA00022989"/>
    </source>
</evidence>